<keyword evidence="2" id="KW-0479">Metal-binding</keyword>
<evidence type="ECO:0000256" key="4">
    <source>
        <dbReference type="ARBA" id="ARBA00023239"/>
    </source>
</evidence>
<reference evidence="6 7" key="1">
    <citation type="submission" date="2019-05" db="EMBL/GenBank/DDBJ databases">
        <title>Marivita sp. nov. isolated from sea sediment.</title>
        <authorList>
            <person name="Kim W."/>
        </authorList>
    </citation>
    <scope>NUCLEOTIDE SEQUENCE [LARGE SCALE GENOMIC DNA]</scope>
    <source>
        <strain evidence="6 7">CAU 1492</strain>
    </source>
</reference>
<dbReference type="RefSeq" id="WP_138865069.1">
    <property type="nucleotide sequence ID" value="NZ_VCPC01000004.1"/>
</dbReference>
<dbReference type="Gene3D" id="3.90.1590.10">
    <property type="entry name" value="glutathione-dependent formaldehyde- activating enzyme (gfa)"/>
    <property type="match status" value="1"/>
</dbReference>
<proteinExistence type="inferred from homology"/>
<dbReference type="Pfam" id="PF04828">
    <property type="entry name" value="GFA"/>
    <property type="match status" value="1"/>
</dbReference>
<dbReference type="SUPFAM" id="SSF51316">
    <property type="entry name" value="Mss4-like"/>
    <property type="match status" value="1"/>
</dbReference>
<evidence type="ECO:0000259" key="5">
    <source>
        <dbReference type="PROSITE" id="PS51891"/>
    </source>
</evidence>
<sequence>MISGTCNCGGVAFTVEGPLPPASACHCGQCRKQSGHVWASAPVAETALAFTKDATLTWYDSSDIAKRGFCNRCGAFLFWKHRDEAQISVAMGALEAPTGTQLGRHIFVADKGDYYDIADDLPQRAQ</sequence>
<keyword evidence="7" id="KW-1185">Reference proteome</keyword>
<evidence type="ECO:0000256" key="3">
    <source>
        <dbReference type="ARBA" id="ARBA00022833"/>
    </source>
</evidence>
<evidence type="ECO:0000313" key="6">
    <source>
        <dbReference type="EMBL" id="TMV10493.1"/>
    </source>
</evidence>
<gene>
    <name evidence="6" type="ORF">FGK64_17065</name>
</gene>
<comment type="similarity">
    <text evidence="1">Belongs to the Gfa family.</text>
</comment>
<evidence type="ECO:0000313" key="7">
    <source>
        <dbReference type="Proteomes" id="UP001191082"/>
    </source>
</evidence>
<organism evidence="6 7">
    <name type="scientific">Arenibacterium halophilum</name>
    <dbReference type="NCBI Taxonomy" id="2583821"/>
    <lineage>
        <taxon>Bacteria</taxon>
        <taxon>Pseudomonadati</taxon>
        <taxon>Pseudomonadota</taxon>
        <taxon>Alphaproteobacteria</taxon>
        <taxon>Rhodobacterales</taxon>
        <taxon>Paracoccaceae</taxon>
        <taxon>Arenibacterium</taxon>
    </lineage>
</organism>
<dbReference type="PANTHER" id="PTHR33337:SF40">
    <property type="entry name" value="CENP-V_GFA DOMAIN-CONTAINING PROTEIN-RELATED"/>
    <property type="match status" value="1"/>
</dbReference>
<accession>A0ABY2X637</accession>
<evidence type="ECO:0000256" key="2">
    <source>
        <dbReference type="ARBA" id="ARBA00022723"/>
    </source>
</evidence>
<keyword evidence="4" id="KW-0456">Lyase</keyword>
<dbReference type="PANTHER" id="PTHR33337">
    <property type="entry name" value="GFA DOMAIN-CONTAINING PROTEIN"/>
    <property type="match status" value="1"/>
</dbReference>
<evidence type="ECO:0000256" key="1">
    <source>
        <dbReference type="ARBA" id="ARBA00005495"/>
    </source>
</evidence>
<comment type="caution">
    <text evidence="6">The sequence shown here is derived from an EMBL/GenBank/DDBJ whole genome shotgun (WGS) entry which is preliminary data.</text>
</comment>
<name>A0ABY2X637_9RHOB</name>
<dbReference type="Proteomes" id="UP001191082">
    <property type="component" value="Unassembled WGS sequence"/>
</dbReference>
<dbReference type="InterPro" id="IPR011057">
    <property type="entry name" value="Mss4-like_sf"/>
</dbReference>
<dbReference type="EMBL" id="VCPC01000004">
    <property type="protein sequence ID" value="TMV10493.1"/>
    <property type="molecule type" value="Genomic_DNA"/>
</dbReference>
<dbReference type="PROSITE" id="PS51891">
    <property type="entry name" value="CENP_V_GFA"/>
    <property type="match status" value="1"/>
</dbReference>
<feature type="domain" description="CENP-V/GFA" evidence="5">
    <location>
        <begin position="2"/>
        <end position="116"/>
    </location>
</feature>
<protein>
    <submittedName>
        <fullName evidence="6">GFA family protein</fullName>
    </submittedName>
</protein>
<dbReference type="InterPro" id="IPR006913">
    <property type="entry name" value="CENP-V/GFA"/>
</dbReference>
<keyword evidence="3" id="KW-0862">Zinc</keyword>